<dbReference type="InterPro" id="IPR018181">
    <property type="entry name" value="Heat_shock_70_CS"/>
</dbReference>
<dbReference type="InterPro" id="IPR029047">
    <property type="entry name" value="HSP70_peptide-bd_sf"/>
</dbReference>
<keyword evidence="2" id="KW-0597">Phosphoprotein</keyword>
<evidence type="ECO:0000256" key="2">
    <source>
        <dbReference type="ARBA" id="ARBA00022553"/>
    </source>
</evidence>
<dbReference type="SUPFAM" id="SSF100920">
    <property type="entry name" value="Heat shock protein 70kD (HSP70), peptide-binding domain"/>
    <property type="match status" value="1"/>
</dbReference>
<evidence type="ECO:0000256" key="6">
    <source>
        <dbReference type="ARBA" id="ARBA00023186"/>
    </source>
</evidence>
<feature type="region of interest" description="Disordered" evidence="8">
    <location>
        <begin position="746"/>
        <end position="773"/>
    </location>
</feature>
<dbReference type="Pfam" id="PF00012">
    <property type="entry name" value="HSP70"/>
    <property type="match status" value="2"/>
</dbReference>
<evidence type="ECO:0000256" key="8">
    <source>
        <dbReference type="SAM" id="MobiDB-lite"/>
    </source>
</evidence>
<dbReference type="Gene3D" id="3.30.420.40">
    <property type="match status" value="2"/>
</dbReference>
<gene>
    <name evidence="9" type="ORF">I8755_20525</name>
</gene>
<dbReference type="Gene3D" id="3.40.50.1460">
    <property type="match status" value="1"/>
</dbReference>
<dbReference type="Gene3D" id="2.60.34.10">
    <property type="entry name" value="Substrate Binding Domain Of DNAk, Chain A, domain 1"/>
    <property type="match status" value="1"/>
</dbReference>
<feature type="compositionally biased region" description="Pro residues" evidence="8">
    <location>
        <begin position="756"/>
        <end position="767"/>
    </location>
</feature>
<dbReference type="PRINTS" id="PR00301">
    <property type="entry name" value="HEATSHOCK70"/>
</dbReference>
<dbReference type="Gene3D" id="3.90.640.10">
    <property type="entry name" value="Actin, Chain A, domain 4"/>
    <property type="match status" value="1"/>
</dbReference>
<evidence type="ECO:0000256" key="3">
    <source>
        <dbReference type="ARBA" id="ARBA00022741"/>
    </source>
</evidence>
<feature type="compositionally biased region" description="Basic and acidic residues" evidence="8">
    <location>
        <begin position="245"/>
        <end position="254"/>
    </location>
</feature>
<organism evidence="9 10">
    <name type="scientific">Streptomyces alfalfae</name>
    <dbReference type="NCBI Taxonomy" id="1642299"/>
    <lineage>
        <taxon>Bacteria</taxon>
        <taxon>Bacillati</taxon>
        <taxon>Actinomycetota</taxon>
        <taxon>Actinomycetes</taxon>
        <taxon>Kitasatosporales</taxon>
        <taxon>Streptomycetaceae</taxon>
        <taxon>Streptomyces</taxon>
    </lineage>
</organism>
<dbReference type="InterPro" id="IPR043129">
    <property type="entry name" value="ATPase_NBD"/>
</dbReference>
<dbReference type="GO" id="GO:0140662">
    <property type="term" value="F:ATP-dependent protein folding chaperone"/>
    <property type="evidence" value="ECO:0007669"/>
    <property type="project" value="InterPro"/>
</dbReference>
<evidence type="ECO:0000313" key="10">
    <source>
        <dbReference type="Proteomes" id="UP000596130"/>
    </source>
</evidence>
<dbReference type="Proteomes" id="UP000596130">
    <property type="component" value="Chromosome"/>
</dbReference>
<comment type="similarity">
    <text evidence="1 7">Belongs to the heat shock protein 70 family.</text>
</comment>
<keyword evidence="5" id="KW-0346">Stress response</keyword>
<proteinExistence type="inferred from homology"/>
<dbReference type="InterPro" id="IPR018247">
    <property type="entry name" value="EF_Hand_1_Ca_BS"/>
</dbReference>
<dbReference type="SUPFAM" id="SSF53067">
    <property type="entry name" value="Actin-like ATPase domain"/>
    <property type="match status" value="2"/>
</dbReference>
<dbReference type="FunFam" id="3.90.640.10:FF:000003">
    <property type="entry name" value="Molecular chaperone DnaK"/>
    <property type="match status" value="1"/>
</dbReference>
<accession>A0A7T4PPN0</accession>
<evidence type="ECO:0000256" key="5">
    <source>
        <dbReference type="ARBA" id="ARBA00023016"/>
    </source>
</evidence>
<sequence length="773" mass="83898">MRDTEREFPGATAVSAELVGGWMGESRSRRIVVLLDCCYSGAFTMNALRRNAGAPTIDVAEPFAGNGRVVLTASTALQYAHESERDVRYSRTPAQPSVFTSAVVRGLRDGSADLDGDGLVSVDELYDYVHEQVRQRIVGQTPTLSVDSAQGTIYLTRSPRHGDVDRLAEMRAAVLDAEAWKRIGSLHLIEQLLGSVREPTRNAARLALLGLIADENREVAKRARELWHQRGLGEIPTARAPRPPRPTESRRDATSRPVVGIDFGTTNSAIGVFEGEDVRLIPNAEGALTTPSLVAVTAEGRILVGTPAKRQAITNPDYTVRSVKLKLGTDWTISRGAVRMMAEEVTQLILARLREDAETYLGGPLDAAVLTVPANFGLDQRAALVRAGEEAGLHIIRMVNEPTAAALTYGLGRNDSTVLIFDLGGGTLDVSLIEISDNVVEVKATAGDNHLGGDDWDLRIVQHLVDRVRLRHGVDLTDDIPAMQRLREAAEAAKVELSAARSASLRLPYLATGPRGPLHLDEILTREEFETFTQDLLERCRWPVEQAVRDAELTLSDIERVILTGGATRMPAVGELVRRLTEDREPYRGLIPEGVVTGAALQAGVLSGALKDVLLLDACSASIGVEVQGEMVETLIERNTTIPSKRSEIFTTHKDNQLATVLHFVEGEEDKPTRNRTLAVLEMALPPAPIGVPQIEVSADFDANGILHVVAKDLGTGKEETTIVSHSTMEEAAALVRSPRWTGLRSLAPTAHKSIPQPPTLDQPPPASQRRTR</sequence>
<dbReference type="EMBL" id="CP065959">
    <property type="protein sequence ID" value="QQC93884.1"/>
    <property type="molecule type" value="Genomic_DNA"/>
</dbReference>
<dbReference type="PROSITE" id="PS00018">
    <property type="entry name" value="EF_HAND_1"/>
    <property type="match status" value="1"/>
</dbReference>
<keyword evidence="6" id="KW-0143">Chaperone</keyword>
<dbReference type="AlphaFoldDB" id="A0A7T4PPN0"/>
<protein>
    <submittedName>
        <fullName evidence="9">Hsp70 family protein</fullName>
    </submittedName>
</protein>
<reference evidence="9 10" key="1">
    <citation type="submission" date="2020-12" db="EMBL/GenBank/DDBJ databases">
        <title>Identification and biosynthesis of polyene macrolides produced by Streptomyces alfalfae Men-myco-93-63.</title>
        <authorList>
            <person name="Liu D."/>
            <person name="Li Y."/>
            <person name="Liu L."/>
            <person name="Han X."/>
            <person name="Shen F."/>
        </authorList>
    </citation>
    <scope>NUCLEOTIDE SEQUENCE [LARGE SCALE GENOMIC DNA]</scope>
    <source>
        <strain evidence="9 10">Men-myco-93-63</strain>
    </source>
</reference>
<name>A0A7T4PPN0_9ACTN</name>
<dbReference type="GO" id="GO:0005524">
    <property type="term" value="F:ATP binding"/>
    <property type="evidence" value="ECO:0007669"/>
    <property type="project" value="UniProtKB-KW"/>
</dbReference>
<evidence type="ECO:0000256" key="1">
    <source>
        <dbReference type="ARBA" id="ARBA00007381"/>
    </source>
</evidence>
<dbReference type="InterPro" id="IPR013126">
    <property type="entry name" value="Hsp_70_fam"/>
</dbReference>
<feature type="region of interest" description="Disordered" evidence="8">
    <location>
        <begin position="232"/>
        <end position="254"/>
    </location>
</feature>
<evidence type="ECO:0000256" key="7">
    <source>
        <dbReference type="RuleBase" id="RU003322"/>
    </source>
</evidence>
<keyword evidence="4 7" id="KW-0067">ATP-binding</keyword>
<dbReference type="PROSITE" id="PS00329">
    <property type="entry name" value="HSP70_2"/>
    <property type="match status" value="1"/>
</dbReference>
<evidence type="ECO:0000256" key="4">
    <source>
        <dbReference type="ARBA" id="ARBA00022840"/>
    </source>
</evidence>
<dbReference type="PANTHER" id="PTHR19375">
    <property type="entry name" value="HEAT SHOCK PROTEIN 70KDA"/>
    <property type="match status" value="1"/>
</dbReference>
<keyword evidence="3 7" id="KW-0547">Nucleotide-binding</keyword>
<dbReference type="PROSITE" id="PS01036">
    <property type="entry name" value="HSP70_3"/>
    <property type="match status" value="1"/>
</dbReference>
<evidence type="ECO:0000313" key="9">
    <source>
        <dbReference type="EMBL" id="QQC93884.1"/>
    </source>
</evidence>
<dbReference type="FunFam" id="3.30.420.40:FF:000071">
    <property type="entry name" value="Molecular chaperone DnaK"/>
    <property type="match status" value="1"/>
</dbReference>